<gene>
    <name evidence="1" type="ORF">SAMN05192549_103172</name>
</gene>
<dbReference type="EMBL" id="FRCX01000003">
    <property type="protein sequence ID" value="SHM90208.1"/>
    <property type="molecule type" value="Genomic_DNA"/>
</dbReference>
<evidence type="ECO:0000313" key="1">
    <source>
        <dbReference type="EMBL" id="SHM90208.1"/>
    </source>
</evidence>
<dbReference type="Proteomes" id="UP000184339">
    <property type="component" value="Unassembled WGS sequence"/>
</dbReference>
<organism evidence="1 2">
    <name type="scientific">Duganella sacchari</name>
    <dbReference type="NCBI Taxonomy" id="551987"/>
    <lineage>
        <taxon>Bacteria</taxon>
        <taxon>Pseudomonadati</taxon>
        <taxon>Pseudomonadota</taxon>
        <taxon>Betaproteobacteria</taxon>
        <taxon>Burkholderiales</taxon>
        <taxon>Oxalobacteraceae</taxon>
        <taxon>Telluria group</taxon>
        <taxon>Duganella</taxon>
    </lineage>
</organism>
<reference evidence="2" key="1">
    <citation type="submission" date="2016-11" db="EMBL/GenBank/DDBJ databases">
        <authorList>
            <person name="Varghese N."/>
            <person name="Submissions S."/>
        </authorList>
    </citation>
    <scope>NUCLEOTIDE SEQUENCE [LARGE SCALE GENOMIC DNA]</scope>
    <source>
        <strain evidence="2">Sac-22</strain>
    </source>
</reference>
<sequence length="44" mass="4869">MPASDELRIDQLRKIRAFCQSMITFVDAFESTLGLAVDTHAAAQ</sequence>
<evidence type="ECO:0000313" key="2">
    <source>
        <dbReference type="Proteomes" id="UP000184339"/>
    </source>
</evidence>
<protein>
    <submittedName>
        <fullName evidence="1">Uncharacterized protein</fullName>
    </submittedName>
</protein>
<keyword evidence="2" id="KW-1185">Reference proteome</keyword>
<dbReference type="STRING" id="551987.SAMN05192549_103172"/>
<accession>A0A1M7MH42</accession>
<dbReference type="AlphaFoldDB" id="A0A1M7MH42"/>
<name>A0A1M7MH42_9BURK</name>
<proteinExistence type="predicted"/>